<organism evidence="2 3">
    <name type="scientific">Necator americanus</name>
    <name type="common">Human hookworm</name>
    <dbReference type="NCBI Taxonomy" id="51031"/>
    <lineage>
        <taxon>Eukaryota</taxon>
        <taxon>Metazoa</taxon>
        <taxon>Ecdysozoa</taxon>
        <taxon>Nematoda</taxon>
        <taxon>Chromadorea</taxon>
        <taxon>Rhabditida</taxon>
        <taxon>Rhabditina</taxon>
        <taxon>Rhabditomorpha</taxon>
        <taxon>Strongyloidea</taxon>
        <taxon>Ancylostomatidae</taxon>
        <taxon>Bunostominae</taxon>
        <taxon>Necator</taxon>
    </lineage>
</organism>
<gene>
    <name evidence="2" type="primary">Necator_chrII.g5066</name>
    <name evidence="2" type="ORF">RB195_017274</name>
</gene>
<dbReference type="Proteomes" id="UP001303046">
    <property type="component" value="Unassembled WGS sequence"/>
</dbReference>
<protein>
    <submittedName>
        <fullName evidence="2">Uncharacterized protein</fullName>
    </submittedName>
</protein>
<name>A0ABR1C5H9_NECAM</name>
<comment type="caution">
    <text evidence="2">The sequence shown here is derived from an EMBL/GenBank/DDBJ whole genome shotgun (WGS) entry which is preliminary data.</text>
</comment>
<dbReference type="EMBL" id="JAVFWL010000002">
    <property type="protein sequence ID" value="KAK6733435.1"/>
    <property type="molecule type" value="Genomic_DNA"/>
</dbReference>
<feature type="region of interest" description="Disordered" evidence="1">
    <location>
        <begin position="59"/>
        <end position="88"/>
    </location>
</feature>
<evidence type="ECO:0000256" key="1">
    <source>
        <dbReference type="SAM" id="MobiDB-lite"/>
    </source>
</evidence>
<proteinExistence type="predicted"/>
<keyword evidence="3" id="KW-1185">Reference proteome</keyword>
<evidence type="ECO:0000313" key="2">
    <source>
        <dbReference type="EMBL" id="KAK6733435.1"/>
    </source>
</evidence>
<accession>A0ABR1C5H9</accession>
<evidence type="ECO:0000313" key="3">
    <source>
        <dbReference type="Proteomes" id="UP001303046"/>
    </source>
</evidence>
<reference evidence="2 3" key="1">
    <citation type="submission" date="2023-08" db="EMBL/GenBank/DDBJ databases">
        <title>A Necator americanus chromosomal reference genome.</title>
        <authorList>
            <person name="Ilik V."/>
            <person name="Petrzelkova K.J."/>
            <person name="Pardy F."/>
            <person name="Fuh T."/>
            <person name="Niatou-Singa F.S."/>
            <person name="Gouil Q."/>
            <person name="Baker L."/>
            <person name="Ritchie M.E."/>
            <person name="Jex A.R."/>
            <person name="Gazzola D."/>
            <person name="Li H."/>
            <person name="Toshio Fujiwara R."/>
            <person name="Zhan B."/>
            <person name="Aroian R.V."/>
            <person name="Pafco B."/>
            <person name="Schwarz E.M."/>
        </authorList>
    </citation>
    <scope>NUCLEOTIDE SEQUENCE [LARGE SCALE GENOMIC DNA]</scope>
    <source>
        <strain evidence="2 3">Aroian</strain>
        <tissue evidence="2">Whole animal</tissue>
    </source>
</reference>
<sequence>MPRFKEGRTWDLFNDVSVNFFRLVKEVLLLRRKIVSERQAIHFLRRCLRCHVIPSLHHKETPTRNMRTQKRKPATARDRNPHLESGIEDQTRPYVFYADQMCVQRTVLSTRGAGRSLEENRG</sequence>